<dbReference type="SUPFAM" id="SSF52540">
    <property type="entry name" value="P-loop containing nucleoside triphosphate hydrolases"/>
    <property type="match status" value="1"/>
</dbReference>
<proteinExistence type="predicted"/>
<sequence>MMVALLHRKTTKEECRLNAYVVSADRRLLEAMRGSGHFDTVVSVSKEMAGVLISEAEERSRIPSASDNGQLTFDPGMHTKLNTLEADGLPVFDRNAARVWLVSDTQLDIYEAMALGSGEPHSRIVYMLSNGLDPQALKTRQSLCAAHGLSYTLPYHTAEQVADIAAGVGASRDKPLSKVITGIAALPQLGLTSSLLRTGITLSRMSGIRVGILGLNGWNPGDSGIRYTGKYLDELWGSLQGRQLQAHELKGKMHQLAPGAHYLAGSRDLKKLYYYNIEGTSWLIDKAKECFDLLLIDAGSYPDHALAAQSILASDLLLVQMHQHPQAKLQWGRLCDHILQPVFRWEERQSLLLFNQMHRSPEMETEKQLSRQLGLPYVGSLPFVQGFSRAEAEESLLERQWPDYDKELAKACRALLHFYDIPLLPSASASSMEGKAHELEVSSKSSSWLRWMKPVKGA</sequence>
<dbReference type="Gene3D" id="3.40.50.300">
    <property type="entry name" value="P-loop containing nucleotide triphosphate hydrolases"/>
    <property type="match status" value="1"/>
</dbReference>
<evidence type="ECO:0000313" key="1">
    <source>
        <dbReference type="EMBL" id="OXM82430.1"/>
    </source>
</evidence>
<dbReference type="Proteomes" id="UP000215509">
    <property type="component" value="Unassembled WGS sequence"/>
</dbReference>
<accession>A0A229UGF5</accession>
<protein>
    <submittedName>
        <fullName evidence="1">Uncharacterized protein</fullName>
    </submittedName>
</protein>
<dbReference type="InterPro" id="IPR027417">
    <property type="entry name" value="P-loop_NTPase"/>
</dbReference>
<dbReference type="AlphaFoldDB" id="A0A229UGF5"/>
<name>A0A229UGF5_9BACL</name>
<comment type="caution">
    <text evidence="1">The sequence shown here is derived from an EMBL/GenBank/DDBJ whole genome shotgun (WGS) entry which is preliminary data.</text>
</comment>
<evidence type="ECO:0000313" key="2">
    <source>
        <dbReference type="Proteomes" id="UP000215509"/>
    </source>
</evidence>
<organism evidence="1 2">
    <name type="scientific">Paenibacillus rigui</name>
    <dbReference type="NCBI Taxonomy" id="554312"/>
    <lineage>
        <taxon>Bacteria</taxon>
        <taxon>Bacillati</taxon>
        <taxon>Bacillota</taxon>
        <taxon>Bacilli</taxon>
        <taxon>Bacillales</taxon>
        <taxon>Paenibacillaceae</taxon>
        <taxon>Paenibacillus</taxon>
    </lineage>
</organism>
<gene>
    <name evidence="1" type="ORF">CF651_30930</name>
</gene>
<reference evidence="1 2" key="1">
    <citation type="submission" date="2017-07" db="EMBL/GenBank/DDBJ databases">
        <title>Genome sequencing and assembly of Paenibacillus rigui.</title>
        <authorList>
            <person name="Mayilraj S."/>
        </authorList>
    </citation>
    <scope>NUCLEOTIDE SEQUENCE [LARGE SCALE GENOMIC DNA]</scope>
    <source>
        <strain evidence="1 2">JCM 16352</strain>
    </source>
</reference>
<dbReference type="EMBL" id="NMQW01000075">
    <property type="protein sequence ID" value="OXM82430.1"/>
    <property type="molecule type" value="Genomic_DNA"/>
</dbReference>
<keyword evidence="2" id="KW-1185">Reference proteome</keyword>